<dbReference type="CDD" id="cd02020">
    <property type="entry name" value="CMPK"/>
    <property type="match status" value="1"/>
</dbReference>
<dbReference type="Pfam" id="PF02224">
    <property type="entry name" value="Cytidylate_kin"/>
    <property type="match status" value="1"/>
</dbReference>
<feature type="binding site" evidence="9">
    <location>
        <begin position="10"/>
        <end position="18"/>
    </location>
    <ligand>
        <name>ATP</name>
        <dbReference type="ChEBI" id="CHEBI:30616"/>
    </ligand>
</feature>
<dbReference type="GO" id="GO:0006220">
    <property type="term" value="P:pyrimidine nucleotide metabolic process"/>
    <property type="evidence" value="ECO:0007669"/>
    <property type="project" value="UniProtKB-UniRule"/>
</dbReference>
<keyword evidence="6 9" id="KW-0067">ATP-binding</keyword>
<keyword evidence="12" id="KW-1185">Reference proteome</keyword>
<dbReference type="OrthoDB" id="9807434at2"/>
<comment type="catalytic activity">
    <reaction evidence="8 9">
        <text>CMP + ATP = CDP + ADP</text>
        <dbReference type="Rhea" id="RHEA:11600"/>
        <dbReference type="ChEBI" id="CHEBI:30616"/>
        <dbReference type="ChEBI" id="CHEBI:58069"/>
        <dbReference type="ChEBI" id="CHEBI:60377"/>
        <dbReference type="ChEBI" id="CHEBI:456216"/>
        <dbReference type="EC" id="2.7.4.25"/>
    </reaction>
</comment>
<proteinExistence type="inferred from homology"/>
<organism evidence="11 12">
    <name type="scientific">Marinococcus luteus</name>
    <dbReference type="NCBI Taxonomy" id="1122204"/>
    <lineage>
        <taxon>Bacteria</taxon>
        <taxon>Bacillati</taxon>
        <taxon>Bacillota</taxon>
        <taxon>Bacilli</taxon>
        <taxon>Bacillales</taxon>
        <taxon>Bacillaceae</taxon>
        <taxon>Marinococcus</taxon>
    </lineage>
</organism>
<evidence type="ECO:0000256" key="4">
    <source>
        <dbReference type="ARBA" id="ARBA00022741"/>
    </source>
</evidence>
<comment type="similarity">
    <text evidence="1 9">Belongs to the cytidylate kinase family. Type 1 subfamily.</text>
</comment>
<comment type="catalytic activity">
    <reaction evidence="7 9">
        <text>dCMP + ATP = dCDP + ADP</text>
        <dbReference type="Rhea" id="RHEA:25094"/>
        <dbReference type="ChEBI" id="CHEBI:30616"/>
        <dbReference type="ChEBI" id="CHEBI:57566"/>
        <dbReference type="ChEBI" id="CHEBI:58593"/>
        <dbReference type="ChEBI" id="CHEBI:456216"/>
        <dbReference type="EC" id="2.7.4.25"/>
    </reaction>
</comment>
<dbReference type="AlphaFoldDB" id="A0A1H2RE76"/>
<keyword evidence="2 9" id="KW-0963">Cytoplasm</keyword>
<evidence type="ECO:0000256" key="2">
    <source>
        <dbReference type="ARBA" id="ARBA00022490"/>
    </source>
</evidence>
<dbReference type="HAMAP" id="MF_00238">
    <property type="entry name" value="Cytidyl_kinase_type1"/>
    <property type="match status" value="1"/>
</dbReference>
<comment type="subcellular location">
    <subcellularLocation>
        <location evidence="9">Cytoplasm</location>
    </subcellularLocation>
</comment>
<dbReference type="NCBIfam" id="TIGR00017">
    <property type="entry name" value="cmk"/>
    <property type="match status" value="1"/>
</dbReference>
<dbReference type="SUPFAM" id="SSF52540">
    <property type="entry name" value="P-loop containing nucleoside triphosphate hydrolases"/>
    <property type="match status" value="1"/>
</dbReference>
<dbReference type="GO" id="GO:0015949">
    <property type="term" value="P:nucleobase-containing small molecule interconversion"/>
    <property type="evidence" value="ECO:0007669"/>
    <property type="project" value="TreeGrafter"/>
</dbReference>
<evidence type="ECO:0000256" key="1">
    <source>
        <dbReference type="ARBA" id="ARBA00009427"/>
    </source>
</evidence>
<dbReference type="GO" id="GO:0005829">
    <property type="term" value="C:cytosol"/>
    <property type="evidence" value="ECO:0007669"/>
    <property type="project" value="TreeGrafter"/>
</dbReference>
<dbReference type="Proteomes" id="UP000199488">
    <property type="component" value="Unassembled WGS sequence"/>
</dbReference>
<evidence type="ECO:0000256" key="8">
    <source>
        <dbReference type="ARBA" id="ARBA00048478"/>
    </source>
</evidence>
<feature type="domain" description="Cytidylate kinase" evidence="10">
    <location>
        <begin position="6"/>
        <end position="219"/>
    </location>
</feature>
<evidence type="ECO:0000313" key="11">
    <source>
        <dbReference type="EMBL" id="SDW17508.1"/>
    </source>
</evidence>
<evidence type="ECO:0000256" key="6">
    <source>
        <dbReference type="ARBA" id="ARBA00022840"/>
    </source>
</evidence>
<dbReference type="STRING" id="1122204.SAMN05421781_0716"/>
<evidence type="ECO:0000256" key="9">
    <source>
        <dbReference type="HAMAP-Rule" id="MF_00238"/>
    </source>
</evidence>
<evidence type="ECO:0000256" key="7">
    <source>
        <dbReference type="ARBA" id="ARBA00047615"/>
    </source>
</evidence>
<gene>
    <name evidence="9" type="primary">cmk</name>
    <name evidence="11" type="ORF">SAMN05421781_0716</name>
</gene>
<protein>
    <recommendedName>
        <fullName evidence="9">Cytidylate kinase</fullName>
        <shortName evidence="9">CK</shortName>
        <ecNumber evidence="9">2.7.4.25</ecNumber>
    </recommendedName>
    <alternativeName>
        <fullName evidence="9">Cytidine monophosphate kinase</fullName>
        <shortName evidence="9">CMP kinase</shortName>
    </alternativeName>
</protein>
<dbReference type="InterPro" id="IPR011994">
    <property type="entry name" value="Cytidylate_kinase_dom"/>
</dbReference>
<dbReference type="RefSeq" id="WP_091611245.1">
    <property type="nucleotide sequence ID" value="NZ_FNNC01000001.1"/>
</dbReference>
<keyword evidence="4 9" id="KW-0547">Nucleotide-binding</keyword>
<dbReference type="InterPro" id="IPR027417">
    <property type="entry name" value="P-loop_NTPase"/>
</dbReference>
<evidence type="ECO:0000256" key="5">
    <source>
        <dbReference type="ARBA" id="ARBA00022777"/>
    </source>
</evidence>
<dbReference type="EC" id="2.7.4.25" evidence="9"/>
<sequence length="228" mass="24822">MRKINIAIDGPAGAGKSTVSKGCAVQLDYTYIDTGAMYRALSLKALRTGTPLDDGGKMTELLKAASIRLVGNPKVSEVYLDGEDVSEAIRTSEVDSVVSLTAAHLGVREEMALKQRRLAAEKGAVLDGRDIGTTILPDAELKIFLVASAEERALRRYKEVQERGAPADYDEIYEAIIHRDEFDKAREHSPLKKAEDAVEIDTTALTVPEVISRITALAEEKVNQSHDV</sequence>
<dbReference type="InterPro" id="IPR003136">
    <property type="entry name" value="Cytidylate_kin"/>
</dbReference>
<keyword evidence="3 9" id="KW-0808">Transferase</keyword>
<dbReference type="GO" id="GO:0036430">
    <property type="term" value="F:CMP kinase activity"/>
    <property type="evidence" value="ECO:0007669"/>
    <property type="project" value="RHEA"/>
</dbReference>
<dbReference type="PANTHER" id="PTHR21299:SF2">
    <property type="entry name" value="CYTIDYLATE KINASE"/>
    <property type="match status" value="1"/>
</dbReference>
<name>A0A1H2RE76_9BACI</name>
<dbReference type="GO" id="GO:0036431">
    <property type="term" value="F:dCMP kinase activity"/>
    <property type="evidence" value="ECO:0007669"/>
    <property type="project" value="InterPro"/>
</dbReference>
<reference evidence="11 12" key="1">
    <citation type="submission" date="2016-10" db="EMBL/GenBank/DDBJ databases">
        <authorList>
            <person name="de Groot N.N."/>
        </authorList>
    </citation>
    <scope>NUCLEOTIDE SEQUENCE [LARGE SCALE GENOMIC DNA]</scope>
    <source>
        <strain evidence="11 12">DSM 23126</strain>
    </source>
</reference>
<keyword evidence="5 9" id="KW-0418">Kinase</keyword>
<dbReference type="PANTHER" id="PTHR21299">
    <property type="entry name" value="CYTIDYLATE KINASE/PANTOATE-BETA-ALANINE LIGASE"/>
    <property type="match status" value="1"/>
</dbReference>
<accession>A0A1H2RE76</accession>
<evidence type="ECO:0000313" key="12">
    <source>
        <dbReference type="Proteomes" id="UP000199488"/>
    </source>
</evidence>
<evidence type="ECO:0000256" key="3">
    <source>
        <dbReference type="ARBA" id="ARBA00022679"/>
    </source>
</evidence>
<evidence type="ECO:0000259" key="10">
    <source>
        <dbReference type="Pfam" id="PF02224"/>
    </source>
</evidence>
<dbReference type="Gene3D" id="3.40.50.300">
    <property type="entry name" value="P-loop containing nucleotide triphosphate hydrolases"/>
    <property type="match status" value="1"/>
</dbReference>
<dbReference type="EMBL" id="FNNC01000001">
    <property type="protein sequence ID" value="SDW17508.1"/>
    <property type="molecule type" value="Genomic_DNA"/>
</dbReference>
<dbReference type="GO" id="GO:0005524">
    <property type="term" value="F:ATP binding"/>
    <property type="evidence" value="ECO:0007669"/>
    <property type="project" value="UniProtKB-UniRule"/>
</dbReference>